<dbReference type="EMBL" id="KZ110598">
    <property type="protein sequence ID" value="OSX61761.1"/>
    <property type="molecule type" value="Genomic_DNA"/>
</dbReference>
<reference evidence="2 3" key="1">
    <citation type="submission" date="2017-04" db="EMBL/GenBank/DDBJ databases">
        <title>Genome Sequence of the Model Brown-Rot Fungus Postia placenta SB12.</title>
        <authorList>
            <consortium name="DOE Joint Genome Institute"/>
            <person name="Gaskell J."/>
            <person name="Kersten P."/>
            <person name="Larrondo L.F."/>
            <person name="Canessa P."/>
            <person name="Martinez D."/>
            <person name="Hibbett D."/>
            <person name="Schmoll M."/>
            <person name="Kubicek C.P."/>
            <person name="Martinez A.T."/>
            <person name="Yadav J."/>
            <person name="Master E."/>
            <person name="Magnuson J.K."/>
            <person name="James T."/>
            <person name="Yaver D."/>
            <person name="Berka R."/>
            <person name="Labutti K."/>
            <person name="Lipzen A."/>
            <person name="Aerts A."/>
            <person name="Barry K."/>
            <person name="Henrissat B."/>
            <person name="Blanchette R."/>
            <person name="Grigoriev I."/>
            <person name="Cullen D."/>
        </authorList>
    </citation>
    <scope>NUCLEOTIDE SEQUENCE [LARGE SCALE GENOMIC DNA]</scope>
    <source>
        <strain evidence="2 3">MAD-698-R-SB12</strain>
    </source>
</reference>
<dbReference type="RefSeq" id="XP_024338555.1">
    <property type="nucleotide sequence ID" value="XM_024477691.1"/>
</dbReference>
<evidence type="ECO:0000256" key="1">
    <source>
        <dbReference type="SAM" id="MobiDB-lite"/>
    </source>
</evidence>
<protein>
    <submittedName>
        <fullName evidence="2">Uncharacterized protein</fullName>
    </submittedName>
</protein>
<sequence length="135" mass="14047">MVATFILTRAFAIAGVIVGALPLVYTAPVGSPALEERNCRILGCFFAEPPAAASSASVVSATAAPVIPTASAEPSIASEIADVLDLLSEIVSASETQPSDENDNVAIPDEIIDLDRPEIDPVEELEELPEESDEV</sequence>
<dbReference type="GeneID" id="36322641"/>
<organism evidence="2 3">
    <name type="scientific">Postia placenta MAD-698-R-SB12</name>
    <dbReference type="NCBI Taxonomy" id="670580"/>
    <lineage>
        <taxon>Eukaryota</taxon>
        <taxon>Fungi</taxon>
        <taxon>Dikarya</taxon>
        <taxon>Basidiomycota</taxon>
        <taxon>Agaricomycotina</taxon>
        <taxon>Agaricomycetes</taxon>
        <taxon>Polyporales</taxon>
        <taxon>Adustoporiaceae</taxon>
        <taxon>Rhodonia</taxon>
    </lineage>
</organism>
<feature type="region of interest" description="Disordered" evidence="1">
    <location>
        <begin position="92"/>
        <end position="135"/>
    </location>
</feature>
<dbReference type="Proteomes" id="UP000194127">
    <property type="component" value="Unassembled WGS sequence"/>
</dbReference>
<feature type="compositionally biased region" description="Acidic residues" evidence="1">
    <location>
        <begin position="120"/>
        <end position="135"/>
    </location>
</feature>
<keyword evidence="3" id="KW-1185">Reference proteome</keyword>
<name>A0A1X6MZG2_9APHY</name>
<evidence type="ECO:0000313" key="3">
    <source>
        <dbReference type="Proteomes" id="UP000194127"/>
    </source>
</evidence>
<dbReference type="OrthoDB" id="2789996at2759"/>
<gene>
    <name evidence="2" type="ORF">POSPLADRAFT_1040178</name>
</gene>
<accession>A0A1X6MZG2</accession>
<evidence type="ECO:0000313" key="2">
    <source>
        <dbReference type="EMBL" id="OSX61761.1"/>
    </source>
</evidence>
<dbReference type="AlphaFoldDB" id="A0A1X6MZG2"/>
<proteinExistence type="predicted"/>